<evidence type="ECO:0000313" key="1">
    <source>
        <dbReference type="EMBL" id="CAI2193961.1"/>
    </source>
</evidence>
<keyword evidence="2" id="KW-1185">Reference proteome</keyword>
<reference evidence="1" key="1">
    <citation type="submission" date="2022-08" db="EMBL/GenBank/DDBJ databases">
        <authorList>
            <person name="Kallberg Y."/>
            <person name="Tangrot J."/>
            <person name="Rosling A."/>
        </authorList>
    </citation>
    <scope>NUCLEOTIDE SEQUENCE</scope>
    <source>
        <strain evidence="1">Wild A</strain>
    </source>
</reference>
<proteinExistence type="predicted"/>
<dbReference type="Proteomes" id="UP001153678">
    <property type="component" value="Unassembled WGS sequence"/>
</dbReference>
<organism evidence="1 2">
    <name type="scientific">Funneliformis geosporum</name>
    <dbReference type="NCBI Taxonomy" id="1117311"/>
    <lineage>
        <taxon>Eukaryota</taxon>
        <taxon>Fungi</taxon>
        <taxon>Fungi incertae sedis</taxon>
        <taxon>Mucoromycota</taxon>
        <taxon>Glomeromycotina</taxon>
        <taxon>Glomeromycetes</taxon>
        <taxon>Glomerales</taxon>
        <taxon>Glomeraceae</taxon>
        <taxon>Funneliformis</taxon>
    </lineage>
</organism>
<sequence>MHGKVAVVYYGKKFLIANINDIESNFEGEITRLDITFLGDDKVRDFSKKQDKVVIFRNNSSEKGDFANLINETKKLDIYLELIRHSLEMTKDVLIVKTKGKISTKAEQNIIGGLAKGKLINIYYEDRRTKQPVDPNSYSYELKGGD</sequence>
<dbReference type="EMBL" id="CAMKVN010010252">
    <property type="protein sequence ID" value="CAI2193961.1"/>
    <property type="molecule type" value="Genomic_DNA"/>
</dbReference>
<accession>A0A9W4WXK0</accession>
<evidence type="ECO:0000313" key="2">
    <source>
        <dbReference type="Proteomes" id="UP001153678"/>
    </source>
</evidence>
<protein>
    <submittedName>
        <fullName evidence="1">9813_t:CDS:1</fullName>
    </submittedName>
</protein>
<dbReference type="AlphaFoldDB" id="A0A9W4WXK0"/>
<name>A0A9W4WXK0_9GLOM</name>
<gene>
    <name evidence="1" type="ORF">FWILDA_LOCUS16338</name>
</gene>
<comment type="caution">
    <text evidence="1">The sequence shown here is derived from an EMBL/GenBank/DDBJ whole genome shotgun (WGS) entry which is preliminary data.</text>
</comment>